<accession>C6M478</accession>
<name>C6M478_NEISI</name>
<sequence>MSAAAGVIEVNRIVSDGVFRQQFDQLSRIENGCDNDMRHSNDNEVV</sequence>
<proteinExistence type="predicted"/>
<reference evidence="1" key="1">
    <citation type="submission" date="2009-07" db="EMBL/GenBank/DDBJ databases">
        <authorList>
            <person name="Weinstock G."/>
            <person name="Sodergren E."/>
            <person name="Clifton S."/>
            <person name="Fulton L."/>
            <person name="Fulton B."/>
            <person name="Courtney L."/>
            <person name="Fronick C."/>
            <person name="Harrison M."/>
            <person name="Strong C."/>
            <person name="Farmer C."/>
            <person name="Delahaunty K."/>
            <person name="Markovic C."/>
            <person name="Hall O."/>
            <person name="Minx P."/>
            <person name="Tomlinson C."/>
            <person name="Mitreva M."/>
            <person name="Nelson J."/>
            <person name="Hou S."/>
            <person name="Wollam A."/>
            <person name="Pepin K.H."/>
            <person name="Johnson M."/>
            <person name="Bhonagiri V."/>
            <person name="Nash W.E."/>
            <person name="Warren W."/>
            <person name="Chinwalla A."/>
            <person name="Mardis E.R."/>
            <person name="Wilson R.K."/>
        </authorList>
    </citation>
    <scope>NUCLEOTIDE SEQUENCE [LARGE SCALE GENOMIC DNA]</scope>
    <source>
        <strain evidence="1">ATCC 29256</strain>
    </source>
</reference>
<comment type="caution">
    <text evidence="1">The sequence shown here is derived from an EMBL/GenBank/DDBJ whole genome shotgun (WGS) entry which is preliminary data.</text>
</comment>
<gene>
    <name evidence="1" type="ORF">NEISICOT_01321</name>
</gene>
<dbReference type="Proteomes" id="UP000005365">
    <property type="component" value="Unassembled WGS sequence"/>
</dbReference>
<keyword evidence="2" id="KW-1185">Reference proteome</keyword>
<dbReference type="AlphaFoldDB" id="C6M478"/>
<organism evidence="1 2">
    <name type="scientific">Neisseria sicca ATCC 29256</name>
    <dbReference type="NCBI Taxonomy" id="547045"/>
    <lineage>
        <taxon>Bacteria</taxon>
        <taxon>Pseudomonadati</taxon>
        <taxon>Pseudomonadota</taxon>
        <taxon>Betaproteobacteria</taxon>
        <taxon>Neisseriales</taxon>
        <taxon>Neisseriaceae</taxon>
        <taxon>Neisseria</taxon>
    </lineage>
</organism>
<protein>
    <submittedName>
        <fullName evidence="1">Uncharacterized protein</fullName>
    </submittedName>
</protein>
<dbReference type="EMBL" id="ACKO02000006">
    <property type="protein sequence ID" value="EET44991.1"/>
    <property type="molecule type" value="Genomic_DNA"/>
</dbReference>
<evidence type="ECO:0000313" key="1">
    <source>
        <dbReference type="EMBL" id="EET44991.1"/>
    </source>
</evidence>
<evidence type="ECO:0000313" key="2">
    <source>
        <dbReference type="Proteomes" id="UP000005365"/>
    </source>
</evidence>